<name>A0ABU2IIS4_9LIST</name>
<dbReference type="InterPro" id="IPR002611">
    <property type="entry name" value="IstB_ATP-bd"/>
</dbReference>
<organism evidence="2 3">
    <name type="scientific">Listeria cossartiae subsp. cayugensis</name>
    <dbReference type="NCBI Taxonomy" id="2713505"/>
    <lineage>
        <taxon>Bacteria</taxon>
        <taxon>Bacillati</taxon>
        <taxon>Bacillota</taxon>
        <taxon>Bacilli</taxon>
        <taxon>Bacillales</taxon>
        <taxon>Listeriaceae</taxon>
        <taxon>Listeria</taxon>
        <taxon>Listeria cossartiae</taxon>
    </lineage>
</organism>
<dbReference type="RefSeq" id="WP_311177963.1">
    <property type="nucleotide sequence ID" value="NZ_JASAZZ010000001.1"/>
</dbReference>
<dbReference type="SUPFAM" id="SSF52540">
    <property type="entry name" value="P-loop containing nucleoside triphosphate hydrolases"/>
    <property type="match status" value="1"/>
</dbReference>
<dbReference type="EMBL" id="JASBAM010000001">
    <property type="protein sequence ID" value="MDT0112573.1"/>
    <property type="molecule type" value="Genomic_DNA"/>
</dbReference>
<keyword evidence="2" id="KW-0067">ATP-binding</keyword>
<keyword evidence="2" id="KW-0547">Nucleotide-binding</keyword>
<evidence type="ECO:0000313" key="3">
    <source>
        <dbReference type="Proteomes" id="UP001252688"/>
    </source>
</evidence>
<sequence length="232" mass="26515">MVNTFKQLEAHAQTSTLKVLLESRERLANVPEDYRFTTLTDSIVRETQPELYALLDRYVQTFSKKDHEVKSLYLWSQSPGTGKTTTASALLNEYILASVESHISEGLRPPLCPAYFLDVNELQTLYNEFARPNIPQHIAEKAANKYYKMLEEASSAAFAVFDDIGVRAATEGFRGDLHNLINNRVANKRVTVYTSNLPLEEMTQVFDERLFDRMRDQCQAIHFAGESKRGKR</sequence>
<comment type="caution">
    <text evidence="2">The sequence shown here is derived from an EMBL/GenBank/DDBJ whole genome shotgun (WGS) entry which is preliminary data.</text>
</comment>
<keyword evidence="3" id="KW-1185">Reference proteome</keyword>
<accession>A0ABU2IIS4</accession>
<feature type="domain" description="IstB-like ATP-binding" evidence="1">
    <location>
        <begin position="140"/>
        <end position="231"/>
    </location>
</feature>
<dbReference type="InterPro" id="IPR027417">
    <property type="entry name" value="P-loop_NTPase"/>
</dbReference>
<dbReference type="Pfam" id="PF01695">
    <property type="entry name" value="IstB_IS21"/>
    <property type="match status" value="1"/>
</dbReference>
<protein>
    <submittedName>
        <fullName evidence="2">ATP-binding protein</fullName>
    </submittedName>
</protein>
<dbReference type="Proteomes" id="UP001252688">
    <property type="component" value="Unassembled WGS sequence"/>
</dbReference>
<dbReference type="Gene3D" id="3.40.50.300">
    <property type="entry name" value="P-loop containing nucleotide triphosphate hydrolases"/>
    <property type="match status" value="1"/>
</dbReference>
<reference evidence="2 3" key="1">
    <citation type="submission" date="2023-05" db="EMBL/GenBank/DDBJ databases">
        <title>A Combination of Whole Genome Sequencing and Metagenomics Reveals Diversity of Listeria spp. in Soil Collected from the Nantahala National Forest.</title>
        <authorList>
            <person name="Wang J."/>
            <person name="Schamp C.N."/>
            <person name="Hudson L.K."/>
            <person name="Chaggar H.K."/>
            <person name="Bryan D.W."/>
            <person name="Radosevich M."/>
            <person name="Denes T.G."/>
        </authorList>
    </citation>
    <scope>NUCLEOTIDE SEQUENCE [LARGE SCALE GENOMIC DNA]</scope>
    <source>
        <strain evidence="2 3">UTK S2-0002</strain>
    </source>
</reference>
<evidence type="ECO:0000259" key="1">
    <source>
        <dbReference type="Pfam" id="PF01695"/>
    </source>
</evidence>
<proteinExistence type="predicted"/>
<dbReference type="GO" id="GO:0005524">
    <property type="term" value="F:ATP binding"/>
    <property type="evidence" value="ECO:0007669"/>
    <property type="project" value="UniProtKB-KW"/>
</dbReference>
<gene>
    <name evidence="2" type="ORF">QJV37_00355</name>
</gene>
<evidence type="ECO:0000313" key="2">
    <source>
        <dbReference type="EMBL" id="MDT0112573.1"/>
    </source>
</evidence>